<dbReference type="Proteomes" id="UP000233837">
    <property type="component" value="Unassembled WGS sequence"/>
</dbReference>
<evidence type="ECO:0000313" key="1">
    <source>
        <dbReference type="EMBL" id="PKU76005.1"/>
    </source>
</evidence>
<sequence>MAGMQLRSFLMEVARNSHRPPKAFFFEMAPWQLRYNNGKQQTQSTLDTIMEEDVSESFKIHTSASVSEPSSSSSLSLFFQDFQKGAFARCD</sequence>
<reference evidence="1 2" key="1">
    <citation type="journal article" date="2016" name="Sci. Rep.">
        <title>The Dendrobium catenatum Lindl. genome sequence provides insights into polysaccharide synthase, floral development and adaptive evolution.</title>
        <authorList>
            <person name="Zhang G.Q."/>
            <person name="Xu Q."/>
            <person name="Bian C."/>
            <person name="Tsai W.C."/>
            <person name="Yeh C.M."/>
            <person name="Liu K.W."/>
            <person name="Yoshida K."/>
            <person name="Zhang L.S."/>
            <person name="Chang S.B."/>
            <person name="Chen F."/>
            <person name="Shi Y."/>
            <person name="Su Y.Y."/>
            <person name="Zhang Y.Q."/>
            <person name="Chen L.J."/>
            <person name="Yin Y."/>
            <person name="Lin M."/>
            <person name="Huang H."/>
            <person name="Deng H."/>
            <person name="Wang Z.W."/>
            <person name="Zhu S.L."/>
            <person name="Zhao X."/>
            <person name="Deng C."/>
            <person name="Niu S.C."/>
            <person name="Huang J."/>
            <person name="Wang M."/>
            <person name="Liu G.H."/>
            <person name="Yang H.J."/>
            <person name="Xiao X.J."/>
            <person name="Hsiao Y.Y."/>
            <person name="Wu W.L."/>
            <person name="Chen Y.Y."/>
            <person name="Mitsuda N."/>
            <person name="Ohme-Takagi M."/>
            <person name="Luo Y.B."/>
            <person name="Van de Peer Y."/>
            <person name="Liu Z.J."/>
        </authorList>
    </citation>
    <scope>NUCLEOTIDE SEQUENCE [LARGE SCALE GENOMIC DNA]</scope>
    <source>
        <tissue evidence="1">The whole plant</tissue>
    </source>
</reference>
<reference evidence="1 2" key="2">
    <citation type="journal article" date="2017" name="Nature">
        <title>The Apostasia genome and the evolution of orchids.</title>
        <authorList>
            <person name="Zhang G.Q."/>
            <person name="Liu K.W."/>
            <person name="Li Z."/>
            <person name="Lohaus R."/>
            <person name="Hsiao Y.Y."/>
            <person name="Niu S.C."/>
            <person name="Wang J.Y."/>
            <person name="Lin Y.C."/>
            <person name="Xu Q."/>
            <person name="Chen L.J."/>
            <person name="Yoshida K."/>
            <person name="Fujiwara S."/>
            <person name="Wang Z.W."/>
            <person name="Zhang Y.Q."/>
            <person name="Mitsuda N."/>
            <person name="Wang M."/>
            <person name="Liu G.H."/>
            <person name="Pecoraro L."/>
            <person name="Huang H.X."/>
            <person name="Xiao X.J."/>
            <person name="Lin M."/>
            <person name="Wu X.Y."/>
            <person name="Wu W.L."/>
            <person name="Chen Y.Y."/>
            <person name="Chang S.B."/>
            <person name="Sakamoto S."/>
            <person name="Ohme-Takagi M."/>
            <person name="Yagi M."/>
            <person name="Zeng S.J."/>
            <person name="Shen C.Y."/>
            <person name="Yeh C.M."/>
            <person name="Luo Y.B."/>
            <person name="Tsai W.C."/>
            <person name="Van de Peer Y."/>
            <person name="Liu Z.J."/>
        </authorList>
    </citation>
    <scope>NUCLEOTIDE SEQUENCE [LARGE SCALE GENOMIC DNA]</scope>
    <source>
        <tissue evidence="1">The whole plant</tissue>
    </source>
</reference>
<gene>
    <name evidence="1" type="ORF">MA16_Dca006052</name>
</gene>
<dbReference type="EMBL" id="KZ502564">
    <property type="protein sequence ID" value="PKU76005.1"/>
    <property type="molecule type" value="Genomic_DNA"/>
</dbReference>
<accession>A0A2I0WK18</accession>
<protein>
    <submittedName>
        <fullName evidence="1">Uncharacterized protein</fullName>
    </submittedName>
</protein>
<dbReference type="AlphaFoldDB" id="A0A2I0WK18"/>
<name>A0A2I0WK18_9ASPA</name>
<keyword evidence="2" id="KW-1185">Reference proteome</keyword>
<organism evidence="1 2">
    <name type="scientific">Dendrobium catenatum</name>
    <dbReference type="NCBI Taxonomy" id="906689"/>
    <lineage>
        <taxon>Eukaryota</taxon>
        <taxon>Viridiplantae</taxon>
        <taxon>Streptophyta</taxon>
        <taxon>Embryophyta</taxon>
        <taxon>Tracheophyta</taxon>
        <taxon>Spermatophyta</taxon>
        <taxon>Magnoliopsida</taxon>
        <taxon>Liliopsida</taxon>
        <taxon>Asparagales</taxon>
        <taxon>Orchidaceae</taxon>
        <taxon>Epidendroideae</taxon>
        <taxon>Malaxideae</taxon>
        <taxon>Dendrobiinae</taxon>
        <taxon>Dendrobium</taxon>
    </lineage>
</organism>
<evidence type="ECO:0000313" key="2">
    <source>
        <dbReference type="Proteomes" id="UP000233837"/>
    </source>
</evidence>
<proteinExistence type="predicted"/>